<name>A0AAV4VZ92_CAEEX</name>
<dbReference type="AlphaFoldDB" id="A0AAV4VZ92"/>
<protein>
    <submittedName>
        <fullName evidence="1">Uncharacterized protein</fullName>
    </submittedName>
</protein>
<gene>
    <name evidence="1" type="ORF">CEXT_485711</name>
</gene>
<reference evidence="1 2" key="1">
    <citation type="submission" date="2021-06" db="EMBL/GenBank/DDBJ databases">
        <title>Caerostris extrusa draft genome.</title>
        <authorList>
            <person name="Kono N."/>
            <person name="Arakawa K."/>
        </authorList>
    </citation>
    <scope>NUCLEOTIDE SEQUENCE [LARGE SCALE GENOMIC DNA]</scope>
</reference>
<comment type="caution">
    <text evidence="1">The sequence shown here is derived from an EMBL/GenBank/DDBJ whole genome shotgun (WGS) entry which is preliminary data.</text>
</comment>
<organism evidence="1 2">
    <name type="scientific">Caerostris extrusa</name>
    <name type="common">Bark spider</name>
    <name type="synonym">Caerostris bankana</name>
    <dbReference type="NCBI Taxonomy" id="172846"/>
    <lineage>
        <taxon>Eukaryota</taxon>
        <taxon>Metazoa</taxon>
        <taxon>Ecdysozoa</taxon>
        <taxon>Arthropoda</taxon>
        <taxon>Chelicerata</taxon>
        <taxon>Arachnida</taxon>
        <taxon>Araneae</taxon>
        <taxon>Araneomorphae</taxon>
        <taxon>Entelegynae</taxon>
        <taxon>Araneoidea</taxon>
        <taxon>Araneidae</taxon>
        <taxon>Caerostris</taxon>
    </lineage>
</organism>
<evidence type="ECO:0000313" key="2">
    <source>
        <dbReference type="Proteomes" id="UP001054945"/>
    </source>
</evidence>
<sequence>MHSTKQTNRFISHTHLSGDHRNKPLATLYHKHSFLWLQTTEIFPSKQLITAFQSQAAFIHLHPPKTKRMADGKYHLFSKPKTTTAKVYFILILRKEGNFEFSFIVYFAQKQILSNSERIFAMRIVYANDFFVRR</sequence>
<evidence type="ECO:0000313" key="1">
    <source>
        <dbReference type="EMBL" id="GIY75313.1"/>
    </source>
</evidence>
<accession>A0AAV4VZ92</accession>
<keyword evidence="2" id="KW-1185">Reference proteome</keyword>
<dbReference type="EMBL" id="BPLR01015323">
    <property type="protein sequence ID" value="GIY75313.1"/>
    <property type="molecule type" value="Genomic_DNA"/>
</dbReference>
<dbReference type="Proteomes" id="UP001054945">
    <property type="component" value="Unassembled WGS sequence"/>
</dbReference>
<proteinExistence type="predicted"/>